<accession>K3Z189</accession>
<dbReference type="EMBL" id="AGNK02000151">
    <property type="status" value="NOT_ANNOTATED_CDS"/>
    <property type="molecule type" value="Genomic_DNA"/>
</dbReference>
<keyword evidence="2" id="KW-1185">Reference proteome</keyword>
<evidence type="ECO:0000313" key="1">
    <source>
        <dbReference type="EnsemblPlants" id="KQL28981"/>
    </source>
</evidence>
<dbReference type="Gramene" id="KQL28981">
    <property type="protein sequence ID" value="KQL28981"/>
    <property type="gene ID" value="SETIT_020307mg"/>
</dbReference>
<proteinExistence type="predicted"/>
<reference evidence="1" key="2">
    <citation type="submission" date="2018-08" db="UniProtKB">
        <authorList>
            <consortium name="EnsemblPlants"/>
        </authorList>
    </citation>
    <scope>IDENTIFICATION</scope>
    <source>
        <strain evidence="1">Yugu1</strain>
    </source>
</reference>
<dbReference type="HOGENOM" id="CLU_3208510_0_0_1"/>
<sequence>MKVLRVHVRDSFPDREVESLEQLGGKLQNLSDKFFGQHRSLVVAF</sequence>
<name>K3Z189_SETIT</name>
<organism evidence="1 2">
    <name type="scientific">Setaria italica</name>
    <name type="common">Foxtail millet</name>
    <name type="synonym">Panicum italicum</name>
    <dbReference type="NCBI Taxonomy" id="4555"/>
    <lineage>
        <taxon>Eukaryota</taxon>
        <taxon>Viridiplantae</taxon>
        <taxon>Streptophyta</taxon>
        <taxon>Embryophyta</taxon>
        <taxon>Tracheophyta</taxon>
        <taxon>Spermatophyta</taxon>
        <taxon>Magnoliopsida</taxon>
        <taxon>Liliopsida</taxon>
        <taxon>Poales</taxon>
        <taxon>Poaceae</taxon>
        <taxon>PACMAD clade</taxon>
        <taxon>Panicoideae</taxon>
        <taxon>Panicodae</taxon>
        <taxon>Paniceae</taxon>
        <taxon>Cenchrinae</taxon>
        <taxon>Setaria</taxon>
    </lineage>
</organism>
<evidence type="ECO:0000313" key="2">
    <source>
        <dbReference type="Proteomes" id="UP000004995"/>
    </source>
</evidence>
<dbReference type="Proteomes" id="UP000004995">
    <property type="component" value="Unassembled WGS sequence"/>
</dbReference>
<dbReference type="AlphaFoldDB" id="K3Z189"/>
<dbReference type="InParanoid" id="K3Z189"/>
<dbReference type="EnsemblPlants" id="KQL28981">
    <property type="protein sequence ID" value="KQL28981"/>
    <property type="gene ID" value="SETIT_020307mg"/>
</dbReference>
<reference evidence="2" key="1">
    <citation type="journal article" date="2012" name="Nat. Biotechnol.">
        <title>Reference genome sequence of the model plant Setaria.</title>
        <authorList>
            <person name="Bennetzen J.L."/>
            <person name="Schmutz J."/>
            <person name="Wang H."/>
            <person name="Percifield R."/>
            <person name="Hawkins J."/>
            <person name="Pontaroli A.C."/>
            <person name="Estep M."/>
            <person name="Feng L."/>
            <person name="Vaughn J.N."/>
            <person name="Grimwood J."/>
            <person name="Jenkins J."/>
            <person name="Barry K."/>
            <person name="Lindquist E."/>
            <person name="Hellsten U."/>
            <person name="Deshpande S."/>
            <person name="Wang X."/>
            <person name="Wu X."/>
            <person name="Mitros T."/>
            <person name="Triplett J."/>
            <person name="Yang X."/>
            <person name="Ye C.Y."/>
            <person name="Mauro-Herrera M."/>
            <person name="Wang L."/>
            <person name="Li P."/>
            <person name="Sharma M."/>
            <person name="Sharma R."/>
            <person name="Ronald P.C."/>
            <person name="Panaud O."/>
            <person name="Kellogg E.A."/>
            <person name="Brutnell T.P."/>
            <person name="Doust A.N."/>
            <person name="Tuskan G.A."/>
            <person name="Rokhsar D."/>
            <person name="Devos K.M."/>
        </authorList>
    </citation>
    <scope>NUCLEOTIDE SEQUENCE [LARGE SCALE GENOMIC DNA]</scope>
    <source>
        <strain evidence="2">cv. Yugu1</strain>
    </source>
</reference>
<protein>
    <submittedName>
        <fullName evidence="1">Uncharacterized protein</fullName>
    </submittedName>
</protein>